<reference evidence="1" key="1">
    <citation type="submission" date="2023-07" db="EMBL/GenBank/DDBJ databases">
        <title>Black Yeasts Isolated from many extreme environments.</title>
        <authorList>
            <person name="Coleine C."/>
            <person name="Stajich J.E."/>
            <person name="Selbmann L."/>
        </authorList>
    </citation>
    <scope>NUCLEOTIDE SEQUENCE</scope>
    <source>
        <strain evidence="1">CCFEE 5714</strain>
    </source>
</reference>
<organism evidence="1 2">
    <name type="scientific">Vermiconidia calcicola</name>
    <dbReference type="NCBI Taxonomy" id="1690605"/>
    <lineage>
        <taxon>Eukaryota</taxon>
        <taxon>Fungi</taxon>
        <taxon>Dikarya</taxon>
        <taxon>Ascomycota</taxon>
        <taxon>Pezizomycotina</taxon>
        <taxon>Dothideomycetes</taxon>
        <taxon>Dothideomycetidae</taxon>
        <taxon>Mycosphaerellales</taxon>
        <taxon>Extremaceae</taxon>
        <taxon>Vermiconidia</taxon>
    </lineage>
</organism>
<comment type="caution">
    <text evidence="1">The sequence shown here is derived from an EMBL/GenBank/DDBJ whole genome shotgun (WGS) entry which is preliminary data.</text>
</comment>
<gene>
    <name evidence="1" type="ORF">LTR37_003909</name>
</gene>
<name>A0ACC3NQ05_9PEZI</name>
<protein>
    <submittedName>
        <fullName evidence="1">Uncharacterized protein</fullName>
    </submittedName>
</protein>
<evidence type="ECO:0000313" key="1">
    <source>
        <dbReference type="EMBL" id="KAK3720086.1"/>
    </source>
</evidence>
<accession>A0ACC3NQ05</accession>
<dbReference type="EMBL" id="JAUTXU010000023">
    <property type="protein sequence ID" value="KAK3720086.1"/>
    <property type="molecule type" value="Genomic_DNA"/>
</dbReference>
<dbReference type="Proteomes" id="UP001281147">
    <property type="component" value="Unassembled WGS sequence"/>
</dbReference>
<proteinExistence type="predicted"/>
<sequence>MTVARYPVIITTMASQALPTAAEILNRFYAAETTYMSAPPSERDFAGGMGQHLSQELTLLQSPDLPYSKSLYKGHAGFQQWSEEMAGLFDSLVVHEPKVFERDGDDEVVVSSTLKLGTREGGRKWEAPMVQIMRVDREKGVIVMIQPIYWDVAGLNGVVGR</sequence>
<evidence type="ECO:0000313" key="2">
    <source>
        <dbReference type="Proteomes" id="UP001281147"/>
    </source>
</evidence>
<keyword evidence="2" id="KW-1185">Reference proteome</keyword>